<feature type="domain" description="Fe/B12 periplasmic-binding" evidence="2">
    <location>
        <begin position="43"/>
        <end position="306"/>
    </location>
</feature>
<feature type="chain" id="PRO_5046903834" evidence="1">
    <location>
        <begin position="24"/>
        <end position="353"/>
    </location>
</feature>
<keyword evidence="4" id="KW-1185">Reference proteome</keyword>
<reference evidence="4" key="1">
    <citation type="submission" date="2023-08" db="EMBL/GenBank/DDBJ databases">
        <title>Rhodospirillaceae gen. nov., a novel taxon isolated from the Yangtze River Yuezi River estuary sludge.</title>
        <authorList>
            <person name="Ruan L."/>
        </authorList>
    </citation>
    <scope>NUCLEOTIDE SEQUENCE [LARGE SCALE GENOMIC DNA]</scope>
    <source>
        <strain evidence="4">R-7</strain>
    </source>
</reference>
<dbReference type="EMBL" id="JAUYVI010000003">
    <property type="protein sequence ID" value="MDQ7247908.1"/>
    <property type="molecule type" value="Genomic_DNA"/>
</dbReference>
<accession>A0ABU0YJL8</accession>
<dbReference type="InterPro" id="IPR002491">
    <property type="entry name" value="ABC_transptr_periplasmic_BD"/>
</dbReference>
<keyword evidence="1" id="KW-0732">Signal</keyword>
<evidence type="ECO:0000256" key="1">
    <source>
        <dbReference type="SAM" id="SignalP"/>
    </source>
</evidence>
<proteinExistence type="predicted"/>
<evidence type="ECO:0000313" key="3">
    <source>
        <dbReference type="EMBL" id="MDQ7247908.1"/>
    </source>
</evidence>
<dbReference type="PANTHER" id="PTHR30535">
    <property type="entry name" value="VITAMIN B12-BINDING PROTEIN"/>
    <property type="match status" value="1"/>
</dbReference>
<name>A0ABU0YJL8_9PROT</name>
<dbReference type="Gene3D" id="3.40.50.1980">
    <property type="entry name" value="Nitrogenase molybdenum iron protein domain"/>
    <property type="match status" value="2"/>
</dbReference>
<evidence type="ECO:0000313" key="4">
    <source>
        <dbReference type="Proteomes" id="UP001230156"/>
    </source>
</evidence>
<protein>
    <submittedName>
        <fullName evidence="3">ABC transporter substrate-binding protein</fullName>
    </submittedName>
</protein>
<dbReference type="PANTHER" id="PTHR30535:SF34">
    <property type="entry name" value="MOLYBDATE-BINDING PROTEIN MOLA"/>
    <property type="match status" value="1"/>
</dbReference>
<organism evidence="3 4">
    <name type="scientific">Dongia sedimenti</name>
    <dbReference type="NCBI Taxonomy" id="3064282"/>
    <lineage>
        <taxon>Bacteria</taxon>
        <taxon>Pseudomonadati</taxon>
        <taxon>Pseudomonadota</taxon>
        <taxon>Alphaproteobacteria</taxon>
        <taxon>Rhodospirillales</taxon>
        <taxon>Dongiaceae</taxon>
        <taxon>Dongia</taxon>
    </lineage>
</organism>
<dbReference type="RefSeq" id="WP_379955351.1">
    <property type="nucleotide sequence ID" value="NZ_JAUYVI010000003.1"/>
</dbReference>
<dbReference type="Pfam" id="PF01497">
    <property type="entry name" value="Peripla_BP_2"/>
    <property type="match status" value="1"/>
</dbReference>
<dbReference type="InterPro" id="IPR050902">
    <property type="entry name" value="ABC_Transporter_SBP"/>
</dbReference>
<dbReference type="Proteomes" id="UP001230156">
    <property type="component" value="Unassembled WGS sequence"/>
</dbReference>
<dbReference type="SUPFAM" id="SSF53807">
    <property type="entry name" value="Helical backbone' metal receptor"/>
    <property type="match status" value="1"/>
</dbReference>
<gene>
    <name evidence="3" type="ORF">Q8A70_09535</name>
</gene>
<feature type="signal peptide" evidence="1">
    <location>
        <begin position="1"/>
        <end position="23"/>
    </location>
</feature>
<dbReference type="PROSITE" id="PS50983">
    <property type="entry name" value="FE_B12_PBP"/>
    <property type="match status" value="1"/>
</dbReference>
<evidence type="ECO:0000259" key="2">
    <source>
        <dbReference type="PROSITE" id="PS50983"/>
    </source>
</evidence>
<sequence length="353" mass="39177">MRHTGMLIGAAALLLAAMGAAQGDMTFLDHRGKTITLKEPPKRIVSMFASGPLVHAAVEGTTEHFVGVNVKGKKTYSNSIYAELMPELLKLNFDVAGEGFAPNVEAILALKPDAVLQWTFDPKIIEPLERVNLTVIGWDCCTKEQRRDYLRLAGYTANRIDRAQTILALQDKSENALRDLFAKAKLDKPATMLVIDQVKEGVQVIANSSQDYSLSGTNNLAADNTGEWWRTIDAEQLLVWNPQIIVIPAYATDLKPADIYGNAMFASIDAVKNKRVYKFPQFNRSPDSAEIYLSDDWLARVAHPDLFKGDKFAGTVKDSYKLIYLKDVTDDQLKSILEIEQNKDSAGYSDIFG</sequence>
<comment type="caution">
    <text evidence="3">The sequence shown here is derived from an EMBL/GenBank/DDBJ whole genome shotgun (WGS) entry which is preliminary data.</text>
</comment>